<organism evidence="12 13">
    <name type="scientific">Candidatus Flavonifractor intestinigallinarum</name>
    <dbReference type="NCBI Taxonomy" id="2838586"/>
    <lineage>
        <taxon>Bacteria</taxon>
        <taxon>Bacillati</taxon>
        <taxon>Bacillota</taxon>
        <taxon>Clostridia</taxon>
        <taxon>Eubacteriales</taxon>
        <taxon>Oscillospiraceae</taxon>
        <taxon>Flavonifractor</taxon>
    </lineage>
</organism>
<evidence type="ECO:0000256" key="9">
    <source>
        <dbReference type="HAMAP-Rule" id="MF_00061"/>
    </source>
</evidence>
<dbReference type="AlphaFoldDB" id="A0A9D2MN13"/>
<dbReference type="GO" id="GO:0019288">
    <property type="term" value="P:isopentenyl diphosphate biosynthetic process, methylerythritol 4-phosphate pathway"/>
    <property type="evidence" value="ECO:0007669"/>
    <property type="project" value="UniProtKB-UniRule"/>
</dbReference>
<dbReference type="InterPro" id="IPR013750">
    <property type="entry name" value="GHMP_kinase_C_dom"/>
</dbReference>
<dbReference type="InterPro" id="IPR006204">
    <property type="entry name" value="GHMP_kinase_N_dom"/>
</dbReference>
<keyword evidence="9" id="KW-0414">Isoprene biosynthesis</keyword>
<feature type="active site" evidence="9">
    <location>
        <position position="138"/>
    </location>
</feature>
<proteinExistence type="inferred from homology"/>
<dbReference type="GO" id="GO:0050515">
    <property type="term" value="F:4-(cytidine 5'-diphospho)-2-C-methyl-D-erythritol kinase activity"/>
    <property type="evidence" value="ECO:0007669"/>
    <property type="project" value="UniProtKB-UniRule"/>
</dbReference>
<protein>
    <recommendedName>
        <fullName evidence="3 9">4-diphosphocytidyl-2-C-methyl-D-erythritol kinase</fullName>
        <shortName evidence="9">CMK</shortName>
        <ecNumber evidence="2 9">2.7.1.148</ecNumber>
    </recommendedName>
    <alternativeName>
        <fullName evidence="8 9">4-(cytidine-5'-diphospho)-2-C-methyl-D-erythritol kinase</fullName>
    </alternativeName>
</protein>
<dbReference type="SUPFAM" id="SSF54211">
    <property type="entry name" value="Ribosomal protein S5 domain 2-like"/>
    <property type="match status" value="1"/>
</dbReference>
<evidence type="ECO:0000256" key="6">
    <source>
        <dbReference type="ARBA" id="ARBA00022777"/>
    </source>
</evidence>
<dbReference type="SUPFAM" id="SSF55060">
    <property type="entry name" value="GHMP Kinase, C-terminal domain"/>
    <property type="match status" value="1"/>
</dbReference>
<feature type="binding site" evidence="9">
    <location>
        <begin position="96"/>
        <end position="106"/>
    </location>
    <ligand>
        <name>ATP</name>
        <dbReference type="ChEBI" id="CHEBI:30616"/>
    </ligand>
</feature>
<dbReference type="EMBL" id="DWXO01000100">
    <property type="protein sequence ID" value="HJB81431.1"/>
    <property type="molecule type" value="Genomic_DNA"/>
</dbReference>
<evidence type="ECO:0000256" key="5">
    <source>
        <dbReference type="ARBA" id="ARBA00022741"/>
    </source>
</evidence>
<evidence type="ECO:0000256" key="3">
    <source>
        <dbReference type="ARBA" id="ARBA00017473"/>
    </source>
</evidence>
<feature type="domain" description="GHMP kinase C-terminal" evidence="11">
    <location>
        <begin position="200"/>
        <end position="278"/>
    </location>
</feature>
<dbReference type="Pfam" id="PF08544">
    <property type="entry name" value="GHMP_kinases_C"/>
    <property type="match status" value="1"/>
</dbReference>
<comment type="catalytic activity">
    <reaction evidence="9">
        <text>4-CDP-2-C-methyl-D-erythritol + ATP = 4-CDP-2-C-methyl-D-erythritol 2-phosphate + ADP + H(+)</text>
        <dbReference type="Rhea" id="RHEA:18437"/>
        <dbReference type="ChEBI" id="CHEBI:15378"/>
        <dbReference type="ChEBI" id="CHEBI:30616"/>
        <dbReference type="ChEBI" id="CHEBI:57823"/>
        <dbReference type="ChEBI" id="CHEBI:57919"/>
        <dbReference type="ChEBI" id="CHEBI:456216"/>
        <dbReference type="EC" id="2.7.1.148"/>
    </reaction>
</comment>
<comment type="caution">
    <text evidence="12">The sequence shown here is derived from an EMBL/GenBank/DDBJ whole genome shotgun (WGS) entry which is preliminary data.</text>
</comment>
<dbReference type="InterPro" id="IPR036554">
    <property type="entry name" value="GHMP_kinase_C_sf"/>
</dbReference>
<dbReference type="HAMAP" id="MF_00061">
    <property type="entry name" value="IspE"/>
    <property type="match status" value="1"/>
</dbReference>
<feature type="domain" description="GHMP kinase N-terminal" evidence="10">
    <location>
        <begin position="67"/>
        <end position="145"/>
    </location>
</feature>
<keyword evidence="5 9" id="KW-0547">Nucleotide-binding</keyword>
<evidence type="ECO:0000256" key="7">
    <source>
        <dbReference type="ARBA" id="ARBA00022840"/>
    </source>
</evidence>
<accession>A0A9D2MN13</accession>
<comment type="pathway">
    <text evidence="9">Isoprenoid biosynthesis; isopentenyl diphosphate biosynthesis via DXP pathway; isopentenyl diphosphate from 1-deoxy-D-xylulose 5-phosphate: step 3/6.</text>
</comment>
<dbReference type="EC" id="2.7.1.148" evidence="2 9"/>
<dbReference type="InterPro" id="IPR020568">
    <property type="entry name" value="Ribosomal_Su5_D2-typ_SF"/>
</dbReference>
<dbReference type="GO" id="GO:0016114">
    <property type="term" value="P:terpenoid biosynthetic process"/>
    <property type="evidence" value="ECO:0007669"/>
    <property type="project" value="UniProtKB-UniRule"/>
</dbReference>
<dbReference type="Gene3D" id="3.30.230.10">
    <property type="match status" value="1"/>
</dbReference>
<evidence type="ECO:0000259" key="10">
    <source>
        <dbReference type="Pfam" id="PF00288"/>
    </source>
</evidence>
<dbReference type="InterPro" id="IPR014721">
    <property type="entry name" value="Ribsml_uS5_D2-typ_fold_subgr"/>
</dbReference>
<reference evidence="12" key="2">
    <citation type="submission" date="2021-04" db="EMBL/GenBank/DDBJ databases">
        <authorList>
            <person name="Gilroy R."/>
        </authorList>
    </citation>
    <scope>NUCLEOTIDE SEQUENCE</scope>
    <source>
        <strain evidence="12">CHK192-8294</strain>
    </source>
</reference>
<dbReference type="PRINTS" id="PR00958">
    <property type="entry name" value="HOMSERKINASE"/>
</dbReference>
<evidence type="ECO:0000256" key="4">
    <source>
        <dbReference type="ARBA" id="ARBA00022679"/>
    </source>
</evidence>
<evidence type="ECO:0000256" key="1">
    <source>
        <dbReference type="ARBA" id="ARBA00009684"/>
    </source>
</evidence>
<dbReference type="NCBIfam" id="TIGR00154">
    <property type="entry name" value="ispE"/>
    <property type="match status" value="1"/>
</dbReference>
<evidence type="ECO:0000313" key="12">
    <source>
        <dbReference type="EMBL" id="HJB81431.1"/>
    </source>
</evidence>
<comment type="similarity">
    <text evidence="1 9">Belongs to the GHMP kinase family. IspE subfamily.</text>
</comment>
<keyword evidence="7 9" id="KW-0067">ATP-binding</keyword>
<comment type="function">
    <text evidence="9">Catalyzes the phosphorylation of the position 2 hydroxy group of 4-diphosphocytidyl-2C-methyl-D-erythritol.</text>
</comment>
<keyword evidence="6 9" id="KW-0418">Kinase</keyword>
<feature type="active site" evidence="9">
    <location>
        <position position="11"/>
    </location>
</feature>
<dbReference type="Proteomes" id="UP000823921">
    <property type="component" value="Unassembled WGS sequence"/>
</dbReference>
<evidence type="ECO:0000313" key="13">
    <source>
        <dbReference type="Proteomes" id="UP000823921"/>
    </source>
</evidence>
<evidence type="ECO:0000256" key="2">
    <source>
        <dbReference type="ARBA" id="ARBA00012052"/>
    </source>
</evidence>
<evidence type="ECO:0000259" key="11">
    <source>
        <dbReference type="Pfam" id="PF08544"/>
    </source>
</evidence>
<evidence type="ECO:0000256" key="8">
    <source>
        <dbReference type="ARBA" id="ARBA00032554"/>
    </source>
</evidence>
<name>A0A9D2MN13_9FIRM</name>
<dbReference type="PANTHER" id="PTHR43527:SF2">
    <property type="entry name" value="4-DIPHOSPHOCYTIDYL-2-C-METHYL-D-ERYTHRITOL KINASE, CHLOROPLASTIC"/>
    <property type="match status" value="1"/>
</dbReference>
<dbReference type="Pfam" id="PF00288">
    <property type="entry name" value="GHMP_kinases_N"/>
    <property type="match status" value="1"/>
</dbReference>
<dbReference type="PIRSF" id="PIRSF010376">
    <property type="entry name" value="IspE"/>
    <property type="match status" value="1"/>
</dbReference>
<reference evidence="12" key="1">
    <citation type="journal article" date="2021" name="PeerJ">
        <title>Extensive microbial diversity within the chicken gut microbiome revealed by metagenomics and culture.</title>
        <authorList>
            <person name="Gilroy R."/>
            <person name="Ravi A."/>
            <person name="Getino M."/>
            <person name="Pursley I."/>
            <person name="Horton D.L."/>
            <person name="Alikhan N.F."/>
            <person name="Baker D."/>
            <person name="Gharbi K."/>
            <person name="Hall N."/>
            <person name="Watson M."/>
            <person name="Adriaenssens E.M."/>
            <person name="Foster-Nyarko E."/>
            <person name="Jarju S."/>
            <person name="Secka A."/>
            <person name="Antonio M."/>
            <person name="Oren A."/>
            <person name="Chaudhuri R.R."/>
            <person name="La Ragione R."/>
            <person name="Hildebrand F."/>
            <person name="Pallen M.J."/>
        </authorList>
    </citation>
    <scope>NUCLEOTIDE SEQUENCE</scope>
    <source>
        <strain evidence="12">CHK192-8294</strain>
    </source>
</reference>
<dbReference type="PANTHER" id="PTHR43527">
    <property type="entry name" value="4-DIPHOSPHOCYTIDYL-2-C-METHYL-D-ERYTHRITOL KINASE, CHLOROPLASTIC"/>
    <property type="match status" value="1"/>
</dbReference>
<dbReference type="InterPro" id="IPR004424">
    <property type="entry name" value="IspE"/>
</dbReference>
<dbReference type="Gene3D" id="3.30.70.890">
    <property type="entry name" value="GHMP kinase, C-terminal domain"/>
    <property type="match status" value="1"/>
</dbReference>
<dbReference type="GO" id="GO:0005524">
    <property type="term" value="F:ATP binding"/>
    <property type="evidence" value="ECO:0007669"/>
    <property type="project" value="UniProtKB-UniRule"/>
</dbReference>
<sequence length="293" mass="31275">MAVLEVKAYAKLNLSLDVLGKRPDGYHDMRMVMQSVTLTDTLRLETGTGQPLRMESNLGFLPADESNLAAAAALRLCEEAGVDHGGLSIKLDKTIPVCAGMAGGSADAAAVLRGLNKLLGLGLSGTRLEEIGALVGSDVPYCVRGTTALAEGRGEILTDLPPLPSCLVVLCKPAFSVSTPELFRTLDGCRIRRRPNTAGLIEALGQGDLPEVARRMYNVFEDALPPRRAQEIDSIKNVMIQHGALGSSMSGTGPTVFGLFDDETRAHGAFLALKEQYPETFLVRSVENLLEQV</sequence>
<keyword evidence="4 9" id="KW-0808">Transferase</keyword>
<gene>
    <name evidence="9" type="primary">ispE</name>
    <name evidence="12" type="ORF">H9712_10640</name>
</gene>